<dbReference type="KEGG" id="oho:Oweho_1987"/>
<dbReference type="STRING" id="926562.Oweho_1987"/>
<feature type="region of interest" description="Involved in Mg(2+) ion dislocation from EF-Tu" evidence="5">
    <location>
        <begin position="82"/>
        <end position="85"/>
    </location>
</feature>
<proteinExistence type="inferred from homology"/>
<evidence type="ECO:0000256" key="2">
    <source>
        <dbReference type="ARBA" id="ARBA00016956"/>
    </source>
</evidence>
<name>G8R2X2_OWEHD</name>
<dbReference type="Proteomes" id="UP000005631">
    <property type="component" value="Chromosome"/>
</dbReference>
<sequence length="274" mass="29540">MANITAADVNKLRKQTGAGMMDCKKALQEAEGDFDKAVDVLRKQGQKVAAKRADREATEGCVLAGATADNSFGAVVSLNCETDFVAKNDSFIALTQKILDKALETKAANTEALLKESIDGMTIEDKLTEQTGVIGEKLEIGGYEVLEAAFVATYIHAGNKLAAIVGMNEEAEEAGRNVAMQAAAMNPVSLSRDGVSQEIIDRELEVGKDLARQEGKPEAMLDKIAEGRLNKFFKESTLLEQDYIRDGKLSITKYLDSVKKGLTVTDFKRVGLGV</sequence>
<dbReference type="AlphaFoldDB" id="G8R2X2"/>
<evidence type="ECO:0000256" key="3">
    <source>
        <dbReference type="ARBA" id="ARBA00022768"/>
    </source>
</evidence>
<gene>
    <name evidence="5" type="primary">tsf</name>
    <name evidence="9" type="ordered locus">Oweho_1987</name>
</gene>
<dbReference type="InterPro" id="IPR001816">
    <property type="entry name" value="Transl_elong_EFTs/EF1B"/>
</dbReference>
<comment type="similarity">
    <text evidence="1 5 6">Belongs to the EF-Ts family.</text>
</comment>
<dbReference type="Pfam" id="PF00889">
    <property type="entry name" value="EF_TS"/>
    <property type="match status" value="1"/>
</dbReference>
<accession>G8R2X2</accession>
<dbReference type="PROSITE" id="PS01126">
    <property type="entry name" value="EF_TS_1"/>
    <property type="match status" value="1"/>
</dbReference>
<protein>
    <recommendedName>
        <fullName evidence="2 5">Elongation factor Ts</fullName>
        <shortName evidence="5">EF-Ts</shortName>
    </recommendedName>
</protein>
<dbReference type="GO" id="GO:0005737">
    <property type="term" value="C:cytoplasm"/>
    <property type="evidence" value="ECO:0007669"/>
    <property type="project" value="UniProtKB-SubCell"/>
</dbReference>
<comment type="function">
    <text evidence="5 6">Associates with the EF-Tu.GDP complex and induces the exchange of GDP to GTP. It remains bound to the aminoacyl-tRNA.EF-Tu.GTP complex up to the GTP hydrolysis stage on the ribosome.</text>
</comment>
<keyword evidence="10" id="KW-1185">Reference proteome</keyword>
<dbReference type="HAMAP" id="MF_00050">
    <property type="entry name" value="EF_Ts"/>
    <property type="match status" value="1"/>
</dbReference>
<dbReference type="PANTHER" id="PTHR11741:SF0">
    <property type="entry name" value="ELONGATION FACTOR TS, MITOCHONDRIAL"/>
    <property type="match status" value="1"/>
</dbReference>
<dbReference type="HOGENOM" id="CLU_047155_0_0_10"/>
<dbReference type="PANTHER" id="PTHR11741">
    <property type="entry name" value="ELONGATION FACTOR TS"/>
    <property type="match status" value="1"/>
</dbReference>
<dbReference type="InterPro" id="IPR036402">
    <property type="entry name" value="EF-Ts_dimer_sf"/>
</dbReference>
<feature type="domain" description="Translation elongation factor EFTs/EF1B dimerisation" evidence="8">
    <location>
        <begin position="73"/>
        <end position="273"/>
    </location>
</feature>
<keyword evidence="5" id="KW-0963">Cytoplasm</keyword>
<dbReference type="CDD" id="cd14275">
    <property type="entry name" value="UBA_EF-Ts"/>
    <property type="match status" value="1"/>
</dbReference>
<dbReference type="PROSITE" id="PS01127">
    <property type="entry name" value="EF_TS_2"/>
    <property type="match status" value="1"/>
</dbReference>
<evidence type="ECO:0000256" key="4">
    <source>
        <dbReference type="ARBA" id="ARBA00022917"/>
    </source>
</evidence>
<dbReference type="PATRIC" id="fig|926562.3.peg.1994"/>
<dbReference type="InterPro" id="IPR018101">
    <property type="entry name" value="Transl_elong_Ts_CS"/>
</dbReference>
<evidence type="ECO:0000313" key="10">
    <source>
        <dbReference type="Proteomes" id="UP000005631"/>
    </source>
</evidence>
<evidence type="ECO:0000259" key="8">
    <source>
        <dbReference type="Pfam" id="PF00889"/>
    </source>
</evidence>
<dbReference type="RefSeq" id="WP_014202320.1">
    <property type="nucleotide sequence ID" value="NC_016599.1"/>
</dbReference>
<dbReference type="NCBIfam" id="TIGR00116">
    <property type="entry name" value="tsf"/>
    <property type="match status" value="1"/>
</dbReference>
<dbReference type="GO" id="GO:0003746">
    <property type="term" value="F:translation elongation factor activity"/>
    <property type="evidence" value="ECO:0007669"/>
    <property type="project" value="UniProtKB-UniRule"/>
</dbReference>
<dbReference type="eggNOG" id="COG0264">
    <property type="taxonomic scope" value="Bacteria"/>
</dbReference>
<dbReference type="Gene3D" id="3.30.479.20">
    <property type="entry name" value="Elongation factor Ts, dimerisation domain"/>
    <property type="match status" value="2"/>
</dbReference>
<dbReference type="EMBL" id="CP003156">
    <property type="protein sequence ID" value="AEV32966.1"/>
    <property type="molecule type" value="Genomic_DNA"/>
</dbReference>
<dbReference type="OrthoDB" id="9808348at2"/>
<evidence type="ECO:0000256" key="6">
    <source>
        <dbReference type="RuleBase" id="RU000642"/>
    </source>
</evidence>
<evidence type="ECO:0000313" key="9">
    <source>
        <dbReference type="EMBL" id="AEV32966.1"/>
    </source>
</evidence>
<dbReference type="Gene3D" id="1.10.8.10">
    <property type="entry name" value="DNA helicase RuvA subunit, C-terminal domain"/>
    <property type="match status" value="1"/>
</dbReference>
<evidence type="ECO:0000256" key="1">
    <source>
        <dbReference type="ARBA" id="ARBA00005532"/>
    </source>
</evidence>
<dbReference type="SUPFAM" id="SSF46934">
    <property type="entry name" value="UBA-like"/>
    <property type="match status" value="1"/>
</dbReference>
<dbReference type="SUPFAM" id="SSF54713">
    <property type="entry name" value="Elongation factor Ts (EF-Ts), dimerisation domain"/>
    <property type="match status" value="1"/>
</dbReference>
<keyword evidence="4 5" id="KW-0648">Protein biosynthesis</keyword>
<dbReference type="InterPro" id="IPR009060">
    <property type="entry name" value="UBA-like_sf"/>
</dbReference>
<organism evidence="9 10">
    <name type="scientific">Owenweeksia hongkongensis (strain DSM 17368 / CIP 108786 / JCM 12287 / NRRL B-23963 / UST20020801)</name>
    <dbReference type="NCBI Taxonomy" id="926562"/>
    <lineage>
        <taxon>Bacteria</taxon>
        <taxon>Pseudomonadati</taxon>
        <taxon>Bacteroidota</taxon>
        <taxon>Flavobacteriia</taxon>
        <taxon>Flavobacteriales</taxon>
        <taxon>Owenweeksiaceae</taxon>
        <taxon>Owenweeksia</taxon>
    </lineage>
</organism>
<comment type="subcellular location">
    <subcellularLocation>
        <location evidence="5 7">Cytoplasm</location>
    </subcellularLocation>
</comment>
<dbReference type="Gene3D" id="1.10.286.20">
    <property type="match status" value="1"/>
</dbReference>
<evidence type="ECO:0000256" key="7">
    <source>
        <dbReference type="RuleBase" id="RU000643"/>
    </source>
</evidence>
<dbReference type="InterPro" id="IPR014039">
    <property type="entry name" value="Transl_elong_EFTs/EF1B_dimer"/>
</dbReference>
<reference evidence="9 10" key="1">
    <citation type="journal article" date="2012" name="Stand. Genomic Sci.">
        <title>Genome sequence of the orange-pigmented seawater bacterium Owenweeksia hongkongensis type strain (UST20020801(T)).</title>
        <authorList>
            <person name="Riedel T."/>
            <person name="Held B."/>
            <person name="Nolan M."/>
            <person name="Lucas S."/>
            <person name="Lapidus A."/>
            <person name="Tice H."/>
            <person name="Del Rio T.G."/>
            <person name="Cheng J.F."/>
            <person name="Han C."/>
            <person name="Tapia R."/>
            <person name="Goodwin L.A."/>
            <person name="Pitluck S."/>
            <person name="Liolios K."/>
            <person name="Mavromatis K."/>
            <person name="Pagani I."/>
            <person name="Ivanova N."/>
            <person name="Mikhailova N."/>
            <person name="Pati A."/>
            <person name="Chen A."/>
            <person name="Palaniappan K."/>
            <person name="Rohde M."/>
            <person name="Tindall B.J."/>
            <person name="Detter J.C."/>
            <person name="Goker M."/>
            <person name="Woyke T."/>
            <person name="Bristow J."/>
            <person name="Eisen J.A."/>
            <person name="Markowitz V."/>
            <person name="Hugenholtz P."/>
            <person name="Klenk H.P."/>
            <person name="Kyrpides N.C."/>
        </authorList>
    </citation>
    <scope>NUCLEOTIDE SEQUENCE</scope>
    <source>
        <strain evidence="10">DSM 17368 / JCM 12287 / NRRL B-23963</strain>
    </source>
</reference>
<keyword evidence="3 5" id="KW-0251">Elongation factor</keyword>
<dbReference type="FunFam" id="1.10.8.10:FF:000001">
    <property type="entry name" value="Elongation factor Ts"/>
    <property type="match status" value="1"/>
</dbReference>
<dbReference type="FunFam" id="1.10.286.20:FF:000001">
    <property type="entry name" value="Elongation factor Ts"/>
    <property type="match status" value="1"/>
</dbReference>
<evidence type="ECO:0000256" key="5">
    <source>
        <dbReference type="HAMAP-Rule" id="MF_00050"/>
    </source>
</evidence>